<dbReference type="EMBL" id="GIFC01005004">
    <property type="protein sequence ID" value="MXU87087.1"/>
    <property type="molecule type" value="Transcribed_RNA"/>
</dbReference>
<feature type="chain" id="PRO_5025385766" evidence="1">
    <location>
        <begin position="16"/>
        <end position="94"/>
    </location>
</feature>
<evidence type="ECO:0000256" key="1">
    <source>
        <dbReference type="SAM" id="SignalP"/>
    </source>
</evidence>
<keyword evidence="1" id="KW-0732">Signal</keyword>
<reference evidence="2" key="1">
    <citation type="submission" date="2019-12" db="EMBL/GenBank/DDBJ databases">
        <title>An insight into the sialome of adult female Ixodes ricinus ticks feeding for 6 days.</title>
        <authorList>
            <person name="Perner J."/>
            <person name="Ribeiro J.M.C."/>
        </authorList>
    </citation>
    <scope>NUCLEOTIDE SEQUENCE</scope>
    <source>
        <strain evidence="2">Semi-engorged</strain>
        <tissue evidence="2">Salivary glands</tissue>
    </source>
</reference>
<feature type="signal peptide" evidence="1">
    <location>
        <begin position="1"/>
        <end position="15"/>
    </location>
</feature>
<sequence length="94" mass="10665">MTFHFLLLFCGRSHCLHYIVSTTIQCSEMIAIHYHRQCWSLVFALAESVGYALGERFRGVIHAKGEPRALLCGRQEVPHVYPPHILLTTSLAGR</sequence>
<organism evidence="2">
    <name type="scientific">Ixodes ricinus</name>
    <name type="common">Common tick</name>
    <name type="synonym">Acarus ricinus</name>
    <dbReference type="NCBI Taxonomy" id="34613"/>
    <lineage>
        <taxon>Eukaryota</taxon>
        <taxon>Metazoa</taxon>
        <taxon>Ecdysozoa</taxon>
        <taxon>Arthropoda</taxon>
        <taxon>Chelicerata</taxon>
        <taxon>Arachnida</taxon>
        <taxon>Acari</taxon>
        <taxon>Parasitiformes</taxon>
        <taxon>Ixodida</taxon>
        <taxon>Ixodoidea</taxon>
        <taxon>Ixodidae</taxon>
        <taxon>Ixodinae</taxon>
        <taxon>Ixodes</taxon>
    </lineage>
</organism>
<evidence type="ECO:0000313" key="2">
    <source>
        <dbReference type="EMBL" id="MXU87087.1"/>
    </source>
</evidence>
<dbReference type="AlphaFoldDB" id="A0A6B0UCY3"/>
<protein>
    <submittedName>
        <fullName evidence="2">Putative secreted protein</fullName>
    </submittedName>
</protein>
<name>A0A6B0UCY3_IXORI</name>
<proteinExistence type="predicted"/>
<accession>A0A6B0UCY3</accession>